<dbReference type="InterPro" id="IPR036709">
    <property type="entry name" value="Autotransporte_beta_dom_sf"/>
</dbReference>
<name>F3QUB6_9BACT</name>
<dbReference type="EMBL" id="AFBR01000049">
    <property type="protein sequence ID" value="EGG53931.1"/>
    <property type="molecule type" value="Genomic_DNA"/>
</dbReference>
<protein>
    <submittedName>
        <fullName evidence="2">PEGA domain protein</fullName>
    </submittedName>
</protein>
<evidence type="ECO:0000259" key="1">
    <source>
        <dbReference type="Pfam" id="PF08308"/>
    </source>
</evidence>
<proteinExistence type="predicted"/>
<keyword evidence="3" id="KW-1185">Reference proteome</keyword>
<dbReference type="Pfam" id="PF08308">
    <property type="entry name" value="PEGA"/>
    <property type="match status" value="3"/>
</dbReference>
<accession>F3QUB6</accession>
<dbReference type="Proteomes" id="UP000005546">
    <property type="component" value="Unassembled WGS sequence"/>
</dbReference>
<feature type="domain" description="PEGA" evidence="1">
    <location>
        <begin position="229"/>
        <end position="289"/>
    </location>
</feature>
<feature type="domain" description="PEGA" evidence="1">
    <location>
        <begin position="362"/>
        <end position="429"/>
    </location>
</feature>
<dbReference type="SUPFAM" id="SSF103515">
    <property type="entry name" value="Autotransporter"/>
    <property type="match status" value="1"/>
</dbReference>
<dbReference type="AlphaFoldDB" id="F3QUB6"/>
<reference evidence="2 3" key="1">
    <citation type="submission" date="2011-02" db="EMBL/GenBank/DDBJ databases">
        <authorList>
            <person name="Weinstock G."/>
            <person name="Sodergren E."/>
            <person name="Clifton S."/>
            <person name="Fulton L."/>
            <person name="Fulton B."/>
            <person name="Courtney L."/>
            <person name="Fronick C."/>
            <person name="Harrison M."/>
            <person name="Strong C."/>
            <person name="Farmer C."/>
            <person name="Delahaunty K."/>
            <person name="Markovic C."/>
            <person name="Hall O."/>
            <person name="Minx P."/>
            <person name="Tomlinson C."/>
            <person name="Mitreva M."/>
            <person name="Hou S."/>
            <person name="Chen J."/>
            <person name="Wollam A."/>
            <person name="Pepin K.H."/>
            <person name="Johnson M."/>
            <person name="Bhonagiri V."/>
            <person name="Zhang X."/>
            <person name="Suruliraj S."/>
            <person name="Warren W."/>
            <person name="Chinwalla A."/>
            <person name="Mardis E.R."/>
            <person name="Wilson R.K."/>
        </authorList>
    </citation>
    <scope>NUCLEOTIDE SEQUENCE [LARGE SCALE GENOMIC DNA]</scope>
    <source>
        <strain evidence="2 3">YIT 11841</strain>
    </source>
</reference>
<feature type="domain" description="PEGA" evidence="1">
    <location>
        <begin position="433"/>
        <end position="492"/>
    </location>
</feature>
<dbReference type="STRING" id="762982.HMPREF9442_01786"/>
<organism evidence="2 3">
    <name type="scientific">Paraprevotella xylaniphila YIT 11841</name>
    <dbReference type="NCBI Taxonomy" id="762982"/>
    <lineage>
        <taxon>Bacteria</taxon>
        <taxon>Pseudomonadati</taxon>
        <taxon>Bacteroidota</taxon>
        <taxon>Bacteroidia</taxon>
        <taxon>Bacteroidales</taxon>
        <taxon>Prevotellaceae</taxon>
        <taxon>Paraprevotella</taxon>
    </lineage>
</organism>
<dbReference type="PANTHER" id="PTHR36194">
    <property type="entry name" value="S-LAYER-LIKE PROTEIN"/>
    <property type="match status" value="1"/>
</dbReference>
<evidence type="ECO:0000313" key="2">
    <source>
        <dbReference type="EMBL" id="EGG53931.1"/>
    </source>
</evidence>
<evidence type="ECO:0000313" key="3">
    <source>
        <dbReference type="Proteomes" id="UP000005546"/>
    </source>
</evidence>
<gene>
    <name evidence="2" type="ORF">HMPREF9442_01786</name>
</gene>
<sequence>MATYAQKDLERLHKFTITEFYQDQQATTATSEEYKQVDGSGSLMAIIKFMSADPTVKIDNIEAFMFNFGNMMHKTVVHGDELWVYVQKNARTVTISRDGYAPIKKYDLKTTIKEGATYVMKITFDKVTWNVERSLNKQFLQLQLEPGLSNAVVTLTREGEREPMETSTTDATGSVAWNLEFGTYFYGIKVPNYVEASGRVKLTTSDSTYVEKVKLTPNFGYLEIQDPGNASGAKVFVDNKEMGTVPYKSDTKWDCGTYQLLLVKDLYKSHTEEFTIKQGETTVIKPVLESNFAETTLTVEGGADIYIDGIRKGAGRWAGPLKAGTYLVECRKANHRKTQKEIHVEVDVASTITLDPPIPITGFLSVNSTPVGAQIKIDGKDYGVTPKIIQDLLIGQHKVEVSMANRKPEVREVNIMEGKEEQLNVELSSTALISFSSMPRGASVLIDGTLEGTTPFTKEMASGNYDIQARYYGYRPFRRKMYIDVAKPAVHFKMSRQLMKRSAFYFGADGQFGSLTAVGGTMGFYAGNVNVEAFYMKGFGKETVFWNSTGENEQVAPWTEEELEVKTVVGGKLGYGFILGTRFRITPQVGCTYVGVSGNNETSVYALSGTGGVRLEAACTSHIGISLTPEYAFKLAEADGYKLLSSVLPSMKDWSEGFNCKVGVYFFF</sequence>
<dbReference type="InterPro" id="IPR006315">
    <property type="entry name" value="OM_autotransptr_brl_dom"/>
</dbReference>
<dbReference type="HOGENOM" id="CLU_410966_0_0_10"/>
<dbReference type="NCBIfam" id="TIGR01414">
    <property type="entry name" value="autotrans_barl"/>
    <property type="match status" value="1"/>
</dbReference>
<dbReference type="eggNOG" id="COG1470">
    <property type="taxonomic scope" value="Bacteria"/>
</dbReference>
<comment type="caution">
    <text evidence="2">The sequence shown here is derived from an EMBL/GenBank/DDBJ whole genome shotgun (WGS) entry which is preliminary data.</text>
</comment>
<dbReference type="InterPro" id="IPR013229">
    <property type="entry name" value="PEGA"/>
</dbReference>
<dbReference type="PANTHER" id="PTHR36194:SF1">
    <property type="entry name" value="S-LAYER-LIKE PROTEIN"/>
    <property type="match status" value="1"/>
</dbReference>
<dbReference type="GO" id="GO:0019867">
    <property type="term" value="C:outer membrane"/>
    <property type="evidence" value="ECO:0007669"/>
    <property type="project" value="InterPro"/>
</dbReference>